<sequence length="260" mass="28625">MHRLLHALLRRALADLAAAIVLSKSNHRPAIVTPRAHQIEFIAALRAVLDYPEASVRRHRGGLHVAVPPTPYFGKRTGAACQRVVGRHLTIRLHAHHLAQVVVQRLRLLLLIEALAQPQIQRALPVLGDAAAKMQTTVDLGFLAEQRFHIGQRLRARRIGCAGKRRRIQGVGSAIRLGIAKVQPPVAGEILVQHHIQQTALAASGNLGQARQGCAHAPRGIHHTHAAKALGHQIATFGQKRHGPWMLQALRQHLHLQRTR</sequence>
<organism evidence="1">
    <name type="scientific">bioreactor metagenome</name>
    <dbReference type="NCBI Taxonomy" id="1076179"/>
    <lineage>
        <taxon>unclassified sequences</taxon>
        <taxon>metagenomes</taxon>
        <taxon>ecological metagenomes</taxon>
    </lineage>
</organism>
<evidence type="ECO:0000313" key="1">
    <source>
        <dbReference type="EMBL" id="MPM49202.1"/>
    </source>
</evidence>
<dbReference type="EMBL" id="VSSQ01012423">
    <property type="protein sequence ID" value="MPM49202.1"/>
    <property type="molecule type" value="Genomic_DNA"/>
</dbReference>
<proteinExistence type="predicted"/>
<gene>
    <name evidence="1" type="ORF">SDC9_95930</name>
</gene>
<accession>A0A645A7V9</accession>
<reference evidence="1" key="1">
    <citation type="submission" date="2019-08" db="EMBL/GenBank/DDBJ databases">
        <authorList>
            <person name="Kucharzyk K."/>
            <person name="Murdoch R.W."/>
            <person name="Higgins S."/>
            <person name="Loffler F."/>
        </authorList>
    </citation>
    <scope>NUCLEOTIDE SEQUENCE</scope>
</reference>
<dbReference type="AlphaFoldDB" id="A0A645A7V9"/>
<protein>
    <submittedName>
        <fullName evidence="1">Uncharacterized protein</fullName>
    </submittedName>
</protein>
<name>A0A645A7V9_9ZZZZ</name>
<comment type="caution">
    <text evidence="1">The sequence shown here is derived from an EMBL/GenBank/DDBJ whole genome shotgun (WGS) entry which is preliminary data.</text>
</comment>